<gene>
    <name evidence="9" type="ORF">HF521_015922</name>
</gene>
<organism evidence="9 10">
    <name type="scientific">Silurus meridionalis</name>
    <name type="common">Southern catfish</name>
    <name type="synonym">Silurus soldatovi meridionalis</name>
    <dbReference type="NCBI Taxonomy" id="175797"/>
    <lineage>
        <taxon>Eukaryota</taxon>
        <taxon>Metazoa</taxon>
        <taxon>Chordata</taxon>
        <taxon>Craniata</taxon>
        <taxon>Vertebrata</taxon>
        <taxon>Euteleostomi</taxon>
        <taxon>Actinopterygii</taxon>
        <taxon>Neopterygii</taxon>
        <taxon>Teleostei</taxon>
        <taxon>Ostariophysi</taxon>
        <taxon>Siluriformes</taxon>
        <taxon>Siluridae</taxon>
        <taxon>Silurus</taxon>
    </lineage>
</organism>
<comment type="caution">
    <text evidence="9">The sequence shown here is derived from an EMBL/GenBank/DDBJ whole genome shotgun (WGS) entry which is preliminary data.</text>
</comment>
<protein>
    <recommendedName>
        <fullName evidence="8">Shisa N-terminal domain-containing protein</fullName>
    </recommendedName>
</protein>
<evidence type="ECO:0000256" key="5">
    <source>
        <dbReference type="SAM" id="MobiDB-lite"/>
    </source>
</evidence>
<dbReference type="EMBL" id="JABFDY010000029">
    <property type="protein sequence ID" value="KAF7686560.1"/>
    <property type="molecule type" value="Genomic_DNA"/>
</dbReference>
<keyword evidence="3 6" id="KW-1133">Transmembrane helix</keyword>
<feature type="domain" description="Shisa N-terminal" evidence="8">
    <location>
        <begin position="42"/>
        <end position="93"/>
    </location>
</feature>
<evidence type="ECO:0000256" key="1">
    <source>
        <dbReference type="ARBA" id="ARBA00004370"/>
    </source>
</evidence>
<dbReference type="AlphaFoldDB" id="A0A8T0A6S0"/>
<dbReference type="PANTHER" id="PTHR31774">
    <property type="entry name" value="PROTEIN SHISA-9-RELATED"/>
    <property type="match status" value="1"/>
</dbReference>
<keyword evidence="4 6" id="KW-0472">Membrane</keyword>
<reference evidence="9" key="1">
    <citation type="submission" date="2020-08" db="EMBL/GenBank/DDBJ databases">
        <title>Chromosome-level assembly of Southern catfish (Silurus meridionalis) provides insights into visual adaptation to the nocturnal and benthic lifestyles.</title>
        <authorList>
            <person name="Zhang Y."/>
            <person name="Wang D."/>
            <person name="Peng Z."/>
        </authorList>
    </citation>
    <scope>NUCLEOTIDE SEQUENCE</scope>
    <source>
        <strain evidence="9">SWU-2019-XX</strain>
        <tissue evidence="9">Muscle</tissue>
    </source>
</reference>
<evidence type="ECO:0000259" key="8">
    <source>
        <dbReference type="Pfam" id="PF13908"/>
    </source>
</evidence>
<dbReference type="Pfam" id="PF13908">
    <property type="entry name" value="Shisa_N"/>
    <property type="match status" value="1"/>
</dbReference>
<keyword evidence="7" id="KW-0732">Signal</keyword>
<dbReference type="GO" id="GO:0045211">
    <property type="term" value="C:postsynaptic membrane"/>
    <property type="evidence" value="ECO:0007669"/>
    <property type="project" value="TreeGrafter"/>
</dbReference>
<dbReference type="GO" id="GO:0032281">
    <property type="term" value="C:AMPA glutamate receptor complex"/>
    <property type="evidence" value="ECO:0007669"/>
    <property type="project" value="TreeGrafter"/>
</dbReference>
<feature type="chain" id="PRO_5035792750" description="Shisa N-terminal domain-containing protein" evidence="7">
    <location>
        <begin position="21"/>
        <end position="365"/>
    </location>
</feature>
<comment type="subcellular location">
    <subcellularLocation>
        <location evidence="1">Membrane</location>
    </subcellularLocation>
</comment>
<evidence type="ECO:0000313" key="10">
    <source>
        <dbReference type="Proteomes" id="UP000606274"/>
    </source>
</evidence>
<accession>A0A8T0A6S0</accession>
<keyword evidence="10" id="KW-1185">Reference proteome</keyword>
<feature type="signal peptide" evidence="7">
    <location>
        <begin position="1"/>
        <end position="20"/>
    </location>
</feature>
<evidence type="ECO:0000256" key="3">
    <source>
        <dbReference type="ARBA" id="ARBA00022989"/>
    </source>
</evidence>
<evidence type="ECO:0000256" key="2">
    <source>
        <dbReference type="ARBA" id="ARBA00022692"/>
    </source>
</evidence>
<proteinExistence type="predicted"/>
<dbReference type="GO" id="GO:0048172">
    <property type="term" value="P:regulation of short-term neuronal synaptic plasticity"/>
    <property type="evidence" value="ECO:0007669"/>
    <property type="project" value="TreeGrafter"/>
</dbReference>
<sequence>MKMTFYIILNLILLQTLTSSSDSANQTELTITKEEEVVESSGSRCWGYYDVMGQWDPPFNCNVGMYIFCCGSCYYRFCCQFKGHSLEQTSCSNYDTPAWANTGKPASGNDASNANAKTNANTNNVPKPDQMHMIVYVICGVVAIMMLGGIGAKLVLERSRRGTGDTSNTRTLTDRLKLPGEAECMVRGAGHHPVRTNGMPGHQRTNNDSTTARDYYRSFPLMDRTNRQSSPTTFYPIAFQSNEKPFLLPPEIHIPVTNNMTPSQKSKISNTHPLTSISAFPAWEPSKSTASTTTQSTAQYVSLTVQPQRSMSQPNSHGHTYLNKLQFRTETLPEAFYPPLGYGRSPQVLPKHKGLYTNSKTEVTV</sequence>
<keyword evidence="2 6" id="KW-0812">Transmembrane</keyword>
<dbReference type="InterPro" id="IPR026910">
    <property type="entry name" value="Shisa"/>
</dbReference>
<evidence type="ECO:0000256" key="4">
    <source>
        <dbReference type="ARBA" id="ARBA00023136"/>
    </source>
</evidence>
<feature type="region of interest" description="Disordered" evidence="5">
    <location>
        <begin position="191"/>
        <end position="210"/>
    </location>
</feature>
<feature type="compositionally biased region" description="Low complexity" evidence="5">
    <location>
        <begin position="109"/>
        <end position="124"/>
    </location>
</feature>
<dbReference type="InterPro" id="IPR053891">
    <property type="entry name" value="Shisa_N"/>
</dbReference>
<dbReference type="Proteomes" id="UP000606274">
    <property type="component" value="Unassembled WGS sequence"/>
</dbReference>
<evidence type="ECO:0000313" key="9">
    <source>
        <dbReference type="EMBL" id="KAF7686560.1"/>
    </source>
</evidence>
<evidence type="ECO:0000256" key="7">
    <source>
        <dbReference type="SAM" id="SignalP"/>
    </source>
</evidence>
<dbReference type="GO" id="GO:0014069">
    <property type="term" value="C:postsynaptic density"/>
    <property type="evidence" value="ECO:0007669"/>
    <property type="project" value="TreeGrafter"/>
</dbReference>
<feature type="region of interest" description="Disordered" evidence="5">
    <location>
        <begin position="102"/>
        <end position="125"/>
    </location>
</feature>
<feature type="transmembrane region" description="Helical" evidence="6">
    <location>
        <begin position="133"/>
        <end position="156"/>
    </location>
</feature>
<evidence type="ECO:0000256" key="6">
    <source>
        <dbReference type="SAM" id="Phobius"/>
    </source>
</evidence>
<dbReference type="GO" id="GO:0032591">
    <property type="term" value="C:dendritic spine membrane"/>
    <property type="evidence" value="ECO:0007669"/>
    <property type="project" value="TreeGrafter"/>
</dbReference>
<dbReference type="PANTHER" id="PTHR31774:SF14">
    <property type="entry name" value="PROTEIN SHISA-8"/>
    <property type="match status" value="1"/>
</dbReference>
<name>A0A8T0A6S0_SILME</name>